<gene>
    <name evidence="2" type="ORF">CGC43_00765</name>
</gene>
<dbReference type="PANTHER" id="PTHR22946">
    <property type="entry name" value="DIENELACTONE HYDROLASE DOMAIN-CONTAINING PROTEIN-RELATED"/>
    <property type="match status" value="1"/>
</dbReference>
<dbReference type="EMBL" id="CP022375">
    <property type="protein sequence ID" value="AXH29221.1"/>
    <property type="molecule type" value="Genomic_DNA"/>
</dbReference>
<proteinExistence type="predicted"/>
<dbReference type="InterPro" id="IPR029058">
    <property type="entry name" value="AB_hydrolase_fold"/>
</dbReference>
<dbReference type="InterPro" id="IPR050261">
    <property type="entry name" value="FrsA_esterase"/>
</dbReference>
<dbReference type="Proteomes" id="UP000253862">
    <property type="component" value="Chromosome"/>
</dbReference>
<dbReference type="PANTHER" id="PTHR22946:SF0">
    <property type="entry name" value="DIENELACTONE HYDROLASE DOMAIN-CONTAINING PROTEIN"/>
    <property type="match status" value="1"/>
</dbReference>
<evidence type="ECO:0000313" key="3">
    <source>
        <dbReference type="Proteomes" id="UP000253862"/>
    </source>
</evidence>
<accession>A0A345JPH5</accession>
<name>A0A345JPH5_9GAMM</name>
<protein>
    <submittedName>
        <fullName evidence="2">Dienelactone hydrolase family protein</fullName>
    </submittedName>
</protein>
<dbReference type="KEGG" id="foo:CGC45_00760"/>
<reference evidence="2 3" key="1">
    <citation type="submission" date="2017-07" db="EMBL/GenBank/DDBJ databases">
        <title>Complete genome sequences and comparative analysis of the novel pathogen Francisella opportunistica.</title>
        <authorList>
            <person name="Dietrich E.A."/>
            <person name="Kingry L.C."/>
            <person name="Petersen J.M."/>
        </authorList>
    </citation>
    <scope>NUCLEOTIDE SEQUENCE [LARGE SCALE GENOMIC DNA]</scope>
    <source>
        <strain evidence="2 3">14-2155</strain>
    </source>
</reference>
<evidence type="ECO:0000259" key="1">
    <source>
        <dbReference type="Pfam" id="PF01738"/>
    </source>
</evidence>
<keyword evidence="3" id="KW-1185">Reference proteome</keyword>
<dbReference type="AlphaFoldDB" id="A0A345JPH5"/>
<dbReference type="Gene3D" id="3.40.50.1820">
    <property type="entry name" value="alpha/beta hydrolase"/>
    <property type="match status" value="1"/>
</dbReference>
<dbReference type="Pfam" id="PF01738">
    <property type="entry name" value="DLH"/>
    <property type="match status" value="1"/>
</dbReference>
<feature type="domain" description="Dienelactone hydrolase" evidence="1">
    <location>
        <begin position="17"/>
        <end position="233"/>
    </location>
</feature>
<dbReference type="InterPro" id="IPR002925">
    <property type="entry name" value="Dienelactn_hydro"/>
</dbReference>
<keyword evidence="2" id="KW-0378">Hydrolase</keyword>
<dbReference type="OrthoDB" id="9787933at2"/>
<dbReference type="RefSeq" id="WP_071628517.1">
    <property type="nucleotide sequence ID" value="NZ_CP022375.1"/>
</dbReference>
<dbReference type="GO" id="GO:0016787">
    <property type="term" value="F:hydrolase activity"/>
    <property type="evidence" value="ECO:0007669"/>
    <property type="project" value="UniProtKB-KW"/>
</dbReference>
<evidence type="ECO:0000313" key="2">
    <source>
        <dbReference type="EMBL" id="AXH29221.1"/>
    </source>
</evidence>
<dbReference type="SUPFAM" id="SSF53474">
    <property type="entry name" value="alpha/beta-Hydrolases"/>
    <property type="match status" value="1"/>
</dbReference>
<sequence length="240" mass="27022">MIITKEIEYRGDGVLLRGFCAYPDRGAHLPAVLIVPTWAGRDDFACDKAIAMARKGYLGFAIDIYGDAKVGKSKQENATLMNNLLAEKYALMTRLRAAYSNVKRMPKVDRANIAAIGFCFGGKCVLDMARSNFELKAAISFHGLLESNIVKEQNIDTKILVLHGYNDPMVSPEQVNKFQQEMDKRKADWQLHSFGNTYHAFTNPNANDLEFGTVFNKLSNKRAWKLAEGFLREAFVSSYY</sequence>
<organism evidence="2 3">
    <name type="scientific">Francisella opportunistica</name>
    <dbReference type="NCBI Taxonomy" id="2016517"/>
    <lineage>
        <taxon>Bacteria</taxon>
        <taxon>Pseudomonadati</taxon>
        <taxon>Pseudomonadota</taxon>
        <taxon>Gammaproteobacteria</taxon>
        <taxon>Thiotrichales</taxon>
        <taxon>Francisellaceae</taxon>
        <taxon>Francisella</taxon>
    </lineage>
</organism>